<gene>
    <name evidence="14" type="ORF">BU16DRAFT_520465</name>
</gene>
<dbReference type="InterPro" id="IPR011766">
    <property type="entry name" value="TPP_enzyme_TPP-bd"/>
</dbReference>
<keyword evidence="15" id="KW-1185">Reference proteome</keyword>
<feature type="domain" description="Thiamine pyrophosphate enzyme N-terminal TPP-binding" evidence="13">
    <location>
        <begin position="5"/>
        <end position="108"/>
    </location>
</feature>
<dbReference type="CDD" id="cd07038">
    <property type="entry name" value="TPP_PYR_PDC_IPDC_like"/>
    <property type="match status" value="1"/>
</dbReference>
<feature type="binding site" evidence="9">
    <location>
        <position position="397"/>
    </location>
    <ligand>
        <name>Mg(2+)</name>
        <dbReference type="ChEBI" id="CHEBI:18420"/>
    </ligand>
</feature>
<keyword evidence="5" id="KW-0210">Decarboxylase</keyword>
<evidence type="ECO:0000256" key="10">
    <source>
        <dbReference type="RuleBase" id="RU362132"/>
    </source>
</evidence>
<evidence type="ECO:0000259" key="12">
    <source>
        <dbReference type="Pfam" id="PF02775"/>
    </source>
</evidence>
<dbReference type="SUPFAM" id="SSF52518">
    <property type="entry name" value="Thiamin diphosphate-binding fold (THDP-binding)"/>
    <property type="match status" value="2"/>
</dbReference>
<dbReference type="Pfam" id="PF00205">
    <property type="entry name" value="TPP_enzyme_M"/>
    <property type="match status" value="1"/>
</dbReference>
<evidence type="ECO:0000256" key="8">
    <source>
        <dbReference type="ARBA" id="ARBA00023239"/>
    </source>
</evidence>
<evidence type="ECO:0000256" key="3">
    <source>
        <dbReference type="ARBA" id="ARBA00014422"/>
    </source>
</evidence>
<dbReference type="GO" id="GO:0030976">
    <property type="term" value="F:thiamine pyrophosphate binding"/>
    <property type="evidence" value="ECO:0007669"/>
    <property type="project" value="InterPro"/>
</dbReference>
<evidence type="ECO:0000256" key="2">
    <source>
        <dbReference type="ARBA" id="ARBA00007812"/>
    </source>
</evidence>
<dbReference type="Gene3D" id="3.40.50.970">
    <property type="match status" value="2"/>
</dbReference>
<evidence type="ECO:0000259" key="11">
    <source>
        <dbReference type="Pfam" id="PF00205"/>
    </source>
</evidence>
<evidence type="ECO:0000256" key="6">
    <source>
        <dbReference type="ARBA" id="ARBA00022842"/>
    </source>
</evidence>
<accession>A0A6A6Q9P4</accession>
<dbReference type="GO" id="GO:0000949">
    <property type="term" value="P:aromatic amino acid family catabolic process to alcohol via Ehrlich pathway"/>
    <property type="evidence" value="ECO:0007669"/>
    <property type="project" value="TreeGrafter"/>
</dbReference>
<feature type="binding site" evidence="9">
    <location>
        <position position="399"/>
    </location>
    <ligand>
        <name>Mg(2+)</name>
        <dbReference type="ChEBI" id="CHEBI:18420"/>
    </ligand>
</feature>
<evidence type="ECO:0000313" key="14">
    <source>
        <dbReference type="EMBL" id="KAF2488696.1"/>
    </source>
</evidence>
<keyword evidence="4 9" id="KW-0479">Metal-binding</keyword>
<keyword evidence="14" id="KW-0670">Pyruvate</keyword>
<comment type="cofactor">
    <cofactor evidence="9">
        <name>Mg(2+)</name>
        <dbReference type="ChEBI" id="CHEBI:18420"/>
    </cofactor>
    <text evidence="9">Binds 1 Mg(2+) per subunit.</text>
</comment>
<dbReference type="GO" id="GO:0000287">
    <property type="term" value="F:magnesium ion binding"/>
    <property type="evidence" value="ECO:0007669"/>
    <property type="project" value="InterPro"/>
</dbReference>
<evidence type="ECO:0000259" key="13">
    <source>
        <dbReference type="Pfam" id="PF02776"/>
    </source>
</evidence>
<organism evidence="14 15">
    <name type="scientific">Lophium mytilinum</name>
    <dbReference type="NCBI Taxonomy" id="390894"/>
    <lineage>
        <taxon>Eukaryota</taxon>
        <taxon>Fungi</taxon>
        <taxon>Dikarya</taxon>
        <taxon>Ascomycota</taxon>
        <taxon>Pezizomycotina</taxon>
        <taxon>Dothideomycetes</taxon>
        <taxon>Pleosporomycetidae</taxon>
        <taxon>Mytilinidiales</taxon>
        <taxon>Mytilinidiaceae</taxon>
        <taxon>Lophium</taxon>
    </lineage>
</organism>
<dbReference type="InterPro" id="IPR029035">
    <property type="entry name" value="DHS-like_NAD/FAD-binding_dom"/>
</dbReference>
<dbReference type="PANTHER" id="PTHR43452">
    <property type="entry name" value="PYRUVATE DECARBOXYLASE"/>
    <property type="match status" value="1"/>
</dbReference>
<dbReference type="AlphaFoldDB" id="A0A6A6Q9P4"/>
<dbReference type="InterPro" id="IPR047214">
    <property type="entry name" value="TPP_PDC_IPDC"/>
</dbReference>
<dbReference type="FunFam" id="3.40.50.970:FF:000024">
    <property type="entry name" value="Pyruvate decarboxylase isozyme"/>
    <property type="match status" value="1"/>
</dbReference>
<evidence type="ECO:0000256" key="7">
    <source>
        <dbReference type="ARBA" id="ARBA00023052"/>
    </source>
</evidence>
<dbReference type="Gene3D" id="3.40.50.1220">
    <property type="entry name" value="TPP-binding domain"/>
    <property type="match status" value="1"/>
</dbReference>
<proteinExistence type="inferred from homology"/>
<keyword evidence="8" id="KW-0456">Lyase</keyword>
<evidence type="ECO:0000256" key="9">
    <source>
        <dbReference type="PIRSR" id="PIRSR036565-2"/>
    </source>
</evidence>
<protein>
    <recommendedName>
        <fullName evidence="3">Pyruvate decarboxylase</fullName>
    </recommendedName>
</protein>
<keyword evidence="7 10" id="KW-0786">Thiamine pyrophosphate</keyword>
<dbReference type="InterPro" id="IPR029061">
    <property type="entry name" value="THDP-binding"/>
</dbReference>
<dbReference type="CDD" id="cd02005">
    <property type="entry name" value="TPP_PDC_IPDC"/>
    <property type="match status" value="1"/>
</dbReference>
<keyword evidence="6 9" id="KW-0460">Magnesium</keyword>
<evidence type="ECO:0000256" key="1">
    <source>
        <dbReference type="ARBA" id="ARBA00001964"/>
    </source>
</evidence>
<name>A0A6A6Q9P4_9PEZI</name>
<dbReference type="Pfam" id="PF02776">
    <property type="entry name" value="TPP_enzyme_N"/>
    <property type="match status" value="1"/>
</dbReference>
<dbReference type="PANTHER" id="PTHR43452:SF30">
    <property type="entry name" value="PYRUVATE DECARBOXYLASE ISOZYME 1-RELATED"/>
    <property type="match status" value="1"/>
</dbReference>
<dbReference type="GO" id="GO:0005634">
    <property type="term" value="C:nucleus"/>
    <property type="evidence" value="ECO:0007669"/>
    <property type="project" value="TreeGrafter"/>
</dbReference>
<evidence type="ECO:0000313" key="15">
    <source>
        <dbReference type="Proteomes" id="UP000799750"/>
    </source>
</evidence>
<comment type="similarity">
    <text evidence="2 10">Belongs to the TPP enzyme family.</text>
</comment>
<evidence type="ECO:0000256" key="4">
    <source>
        <dbReference type="ARBA" id="ARBA00022723"/>
    </source>
</evidence>
<dbReference type="Pfam" id="PF02775">
    <property type="entry name" value="TPP_enzyme_C"/>
    <property type="match status" value="1"/>
</dbReference>
<reference evidence="14" key="1">
    <citation type="journal article" date="2020" name="Stud. Mycol.">
        <title>101 Dothideomycetes genomes: a test case for predicting lifestyles and emergence of pathogens.</title>
        <authorList>
            <person name="Haridas S."/>
            <person name="Albert R."/>
            <person name="Binder M."/>
            <person name="Bloem J."/>
            <person name="Labutti K."/>
            <person name="Salamov A."/>
            <person name="Andreopoulos B."/>
            <person name="Baker S."/>
            <person name="Barry K."/>
            <person name="Bills G."/>
            <person name="Bluhm B."/>
            <person name="Cannon C."/>
            <person name="Castanera R."/>
            <person name="Culley D."/>
            <person name="Daum C."/>
            <person name="Ezra D."/>
            <person name="Gonzalez J."/>
            <person name="Henrissat B."/>
            <person name="Kuo A."/>
            <person name="Liang C."/>
            <person name="Lipzen A."/>
            <person name="Lutzoni F."/>
            <person name="Magnuson J."/>
            <person name="Mondo S."/>
            <person name="Nolan M."/>
            <person name="Ohm R."/>
            <person name="Pangilinan J."/>
            <person name="Park H.-J."/>
            <person name="Ramirez L."/>
            <person name="Alfaro M."/>
            <person name="Sun H."/>
            <person name="Tritt A."/>
            <person name="Yoshinaga Y."/>
            <person name="Zwiers L.-H."/>
            <person name="Turgeon B."/>
            <person name="Goodwin S."/>
            <person name="Spatafora J."/>
            <person name="Crous P."/>
            <person name="Grigoriev I."/>
        </authorList>
    </citation>
    <scope>NUCLEOTIDE SEQUENCE</scope>
    <source>
        <strain evidence="14">CBS 269.34</strain>
    </source>
</reference>
<dbReference type="Proteomes" id="UP000799750">
    <property type="component" value="Unassembled WGS sequence"/>
</dbReference>
<feature type="domain" description="Thiamine pyrophosphate enzyme central" evidence="11">
    <location>
        <begin position="168"/>
        <end position="257"/>
    </location>
</feature>
<dbReference type="InterPro" id="IPR012000">
    <property type="entry name" value="Thiamin_PyroP_enz_cen_dom"/>
</dbReference>
<dbReference type="GO" id="GO:0005829">
    <property type="term" value="C:cytosol"/>
    <property type="evidence" value="ECO:0007669"/>
    <property type="project" value="TreeGrafter"/>
</dbReference>
<dbReference type="InterPro" id="IPR047213">
    <property type="entry name" value="TPP_PYR_PDC_IPDC-like"/>
</dbReference>
<dbReference type="SUPFAM" id="SSF52467">
    <property type="entry name" value="DHS-like NAD/FAD-binding domain"/>
    <property type="match status" value="1"/>
</dbReference>
<dbReference type="GO" id="GO:0004737">
    <property type="term" value="F:pyruvate decarboxylase activity"/>
    <property type="evidence" value="ECO:0007669"/>
    <property type="project" value="TreeGrafter"/>
</dbReference>
<dbReference type="OrthoDB" id="3970464at2759"/>
<sequence>MPQIKIGDYLFKRLHELGIGSVFGVPGDYELALLDLVTDNDLQWKGNPNELIASYAADGYARVKGAAAFVTTFGPGELSAYCGMAGHYCEFVPVVHIVGYPTVAAQRSQAIMHHSLGDGRFDMYENMAKHITAATTVITNPPTAAAEIDRVLNTMMRNQNADRDVPTGAVRHQVLSEVNELIQLTSFPTFATAMGKSGVNEELPNFGGIYGGAGTYPGVKKAIESSDAVLWIGNFPSDFNTGEFTTAVKEEITIDFQRFSVKITWNPFPVETFSDSDELKQDFLWPAILVTAYMTRKALGPFFRAGDVVIGETGTSAFGLCDSKLPKGVMMFNQTVYGSIGYATGSIVGVGQAIQESGGKWKRPILVTGEGSMHLTVQAIADMLRWDLKPIIFVLNNGGYTVERLIHGKEASYNEVAIYDYSALAKAFGPAYPAKYHGPVKTCGDLTKLLKDPEFGDAGCFELVELVLGQLDAPGSVIKTGAAIDEFNKAKAQKTVPGG</sequence>
<dbReference type="PIRSF" id="PIRSF036565">
    <property type="entry name" value="Pyruvt_ip_decrb"/>
    <property type="match status" value="1"/>
</dbReference>
<dbReference type="EMBL" id="MU004202">
    <property type="protein sequence ID" value="KAF2488696.1"/>
    <property type="molecule type" value="Genomic_DNA"/>
</dbReference>
<feature type="domain" description="Thiamine pyrophosphate enzyme TPP-binding" evidence="12">
    <location>
        <begin position="326"/>
        <end position="430"/>
    </location>
</feature>
<evidence type="ECO:0000256" key="5">
    <source>
        <dbReference type="ARBA" id="ARBA00022793"/>
    </source>
</evidence>
<comment type="cofactor">
    <cofactor evidence="1">
        <name>thiamine diphosphate</name>
        <dbReference type="ChEBI" id="CHEBI:58937"/>
    </cofactor>
</comment>
<dbReference type="InterPro" id="IPR012110">
    <property type="entry name" value="PDC/IPDC-like"/>
</dbReference>
<dbReference type="InterPro" id="IPR012001">
    <property type="entry name" value="Thiamin_PyroP_enz_TPP-bd_dom"/>
</dbReference>